<dbReference type="AlphaFoldDB" id="A0A918RU22"/>
<gene>
    <name evidence="2" type="ORF">GCM10010389_57790</name>
</gene>
<feature type="region of interest" description="Disordered" evidence="1">
    <location>
        <begin position="144"/>
        <end position="180"/>
    </location>
</feature>
<sequence length="194" mass="19669">MVAVVEAQAFGVPAQAGEFGEQGRVDRLGGMAAQHGHGEGVQRAHAAAQPAGQHLLQLGQGAHRGLADALDALSGGRAQSDGDGDGLVVVQQQRRQLGAGAEPVAAARAGAGLDRVAQRAQPVRVAAHGALRHAEPLRQVGAGPRAAGLEEGQQAQQARGGLQHVSESASRRRPAAAGCRRCPEVKGCRAAAAR</sequence>
<feature type="compositionally biased region" description="Low complexity" evidence="1">
    <location>
        <begin position="145"/>
        <end position="163"/>
    </location>
</feature>
<evidence type="ECO:0000256" key="1">
    <source>
        <dbReference type="SAM" id="MobiDB-lite"/>
    </source>
</evidence>
<dbReference type="Proteomes" id="UP000623010">
    <property type="component" value="Unassembled WGS sequence"/>
</dbReference>
<reference evidence="2" key="2">
    <citation type="submission" date="2020-09" db="EMBL/GenBank/DDBJ databases">
        <authorList>
            <person name="Sun Q."/>
            <person name="Ohkuma M."/>
        </authorList>
    </citation>
    <scope>NUCLEOTIDE SEQUENCE</scope>
    <source>
        <strain evidence="2">JCM 5016</strain>
    </source>
</reference>
<accession>A0A918RU22</accession>
<dbReference type="EMBL" id="BMWH01000032">
    <property type="protein sequence ID" value="GHA11132.1"/>
    <property type="molecule type" value="Genomic_DNA"/>
</dbReference>
<evidence type="ECO:0000313" key="3">
    <source>
        <dbReference type="Proteomes" id="UP000623010"/>
    </source>
</evidence>
<evidence type="ECO:0000313" key="2">
    <source>
        <dbReference type="EMBL" id="GHA11132.1"/>
    </source>
</evidence>
<comment type="caution">
    <text evidence="2">The sequence shown here is derived from an EMBL/GenBank/DDBJ whole genome shotgun (WGS) entry which is preliminary data.</text>
</comment>
<name>A0A918RU22_9ACTN</name>
<keyword evidence="3" id="KW-1185">Reference proteome</keyword>
<proteinExistence type="predicted"/>
<reference evidence="2" key="1">
    <citation type="journal article" date="2014" name="Int. J. Syst. Evol. Microbiol.">
        <title>Complete genome sequence of Corynebacterium casei LMG S-19264T (=DSM 44701T), isolated from a smear-ripened cheese.</title>
        <authorList>
            <consortium name="US DOE Joint Genome Institute (JGI-PGF)"/>
            <person name="Walter F."/>
            <person name="Albersmeier A."/>
            <person name="Kalinowski J."/>
            <person name="Ruckert C."/>
        </authorList>
    </citation>
    <scope>NUCLEOTIDE SEQUENCE</scope>
    <source>
        <strain evidence="2">JCM 5016</strain>
    </source>
</reference>
<organism evidence="2 3">
    <name type="scientific">Streptomyces echinoruber</name>
    <dbReference type="NCBI Taxonomy" id="68898"/>
    <lineage>
        <taxon>Bacteria</taxon>
        <taxon>Bacillati</taxon>
        <taxon>Actinomycetota</taxon>
        <taxon>Actinomycetes</taxon>
        <taxon>Kitasatosporales</taxon>
        <taxon>Streptomycetaceae</taxon>
        <taxon>Streptomyces</taxon>
    </lineage>
</organism>
<protein>
    <submittedName>
        <fullName evidence="2">Uncharacterized protein</fullName>
    </submittedName>
</protein>